<reference evidence="1" key="1">
    <citation type="submission" date="2019-08" db="EMBL/GenBank/DDBJ databases">
        <authorList>
            <person name="Liu F."/>
        </authorList>
    </citation>
    <scope>NUCLEOTIDE SEQUENCE [LARGE SCALE GENOMIC DNA]</scope>
    <source>
        <strain evidence="1">PA1801</strain>
        <tissue evidence="1">Leaf</tissue>
    </source>
</reference>
<organism evidence="1 2">
    <name type="scientific">Gossypium australe</name>
    <dbReference type="NCBI Taxonomy" id="47621"/>
    <lineage>
        <taxon>Eukaryota</taxon>
        <taxon>Viridiplantae</taxon>
        <taxon>Streptophyta</taxon>
        <taxon>Embryophyta</taxon>
        <taxon>Tracheophyta</taxon>
        <taxon>Spermatophyta</taxon>
        <taxon>Magnoliopsida</taxon>
        <taxon>eudicotyledons</taxon>
        <taxon>Gunneridae</taxon>
        <taxon>Pentapetalae</taxon>
        <taxon>rosids</taxon>
        <taxon>malvids</taxon>
        <taxon>Malvales</taxon>
        <taxon>Malvaceae</taxon>
        <taxon>Malvoideae</taxon>
        <taxon>Gossypium</taxon>
    </lineage>
</organism>
<name>A0A5B6VZC6_9ROSI</name>
<proteinExistence type="predicted"/>
<dbReference type="EMBL" id="SMMG02000005">
    <property type="protein sequence ID" value="KAA3474275.1"/>
    <property type="molecule type" value="Genomic_DNA"/>
</dbReference>
<dbReference type="OrthoDB" id="1936608at2759"/>
<dbReference type="GO" id="GO:0003964">
    <property type="term" value="F:RNA-directed DNA polymerase activity"/>
    <property type="evidence" value="ECO:0007669"/>
    <property type="project" value="UniProtKB-KW"/>
</dbReference>
<dbReference type="Proteomes" id="UP000325315">
    <property type="component" value="Unassembled WGS sequence"/>
</dbReference>
<keyword evidence="2" id="KW-1185">Reference proteome</keyword>
<keyword evidence="1" id="KW-0548">Nucleotidyltransferase</keyword>
<keyword evidence="1" id="KW-0695">RNA-directed DNA polymerase</keyword>
<gene>
    <name evidence="1" type="ORF">EPI10_024576</name>
</gene>
<keyword evidence="1" id="KW-0808">Transferase</keyword>
<comment type="caution">
    <text evidence="1">The sequence shown here is derived from an EMBL/GenBank/DDBJ whole genome shotgun (WGS) entry which is preliminary data.</text>
</comment>
<dbReference type="AlphaFoldDB" id="A0A5B6VZC6"/>
<sequence length="107" mass="11630">MCAVSYLFCGGLWAYGAKLRAPIGEGLSSLLRITTKDDLVTGTKASRVGPMVSHLLSTDDSLVFGEAKIADVENLQGILRKYEVYLGQLINLDKSLIYFSLNVDEAT</sequence>
<protein>
    <submittedName>
        <fullName evidence="1">Reverse transcriptase</fullName>
    </submittedName>
</protein>
<accession>A0A5B6VZC6</accession>
<evidence type="ECO:0000313" key="2">
    <source>
        <dbReference type="Proteomes" id="UP000325315"/>
    </source>
</evidence>
<evidence type="ECO:0000313" key="1">
    <source>
        <dbReference type="EMBL" id="KAA3474275.1"/>
    </source>
</evidence>